<keyword evidence="2" id="KW-1185">Reference proteome</keyword>
<feature type="non-terminal residue" evidence="1">
    <location>
        <position position="1"/>
    </location>
</feature>
<proteinExistence type="predicted"/>
<sequence>YKHQQEVVQTILDKMPYHCLSVCTKNKHHTAENIARGIDNIMHEVGIDKF</sequence>
<gene>
    <name evidence="1" type="ORF">DHETER_LOCUS12003</name>
</gene>
<comment type="caution">
    <text evidence="1">The sequence shown here is derived from an EMBL/GenBank/DDBJ whole genome shotgun (WGS) entry which is preliminary data.</text>
</comment>
<organism evidence="1 2">
    <name type="scientific">Dentiscutata heterogama</name>
    <dbReference type="NCBI Taxonomy" id="1316150"/>
    <lineage>
        <taxon>Eukaryota</taxon>
        <taxon>Fungi</taxon>
        <taxon>Fungi incertae sedis</taxon>
        <taxon>Mucoromycota</taxon>
        <taxon>Glomeromycotina</taxon>
        <taxon>Glomeromycetes</taxon>
        <taxon>Diversisporales</taxon>
        <taxon>Gigasporaceae</taxon>
        <taxon>Dentiscutata</taxon>
    </lineage>
</organism>
<name>A0ACA9PE17_9GLOM</name>
<dbReference type="EMBL" id="CAJVPU010028152">
    <property type="protein sequence ID" value="CAG8706095.1"/>
    <property type="molecule type" value="Genomic_DNA"/>
</dbReference>
<evidence type="ECO:0000313" key="2">
    <source>
        <dbReference type="Proteomes" id="UP000789702"/>
    </source>
</evidence>
<reference evidence="1" key="1">
    <citation type="submission" date="2021-06" db="EMBL/GenBank/DDBJ databases">
        <authorList>
            <person name="Kallberg Y."/>
            <person name="Tangrot J."/>
            <person name="Rosling A."/>
        </authorList>
    </citation>
    <scope>NUCLEOTIDE SEQUENCE</scope>
    <source>
        <strain evidence="1">IL203A</strain>
    </source>
</reference>
<feature type="non-terminal residue" evidence="1">
    <location>
        <position position="50"/>
    </location>
</feature>
<protein>
    <submittedName>
        <fullName evidence="1">2236_t:CDS:1</fullName>
    </submittedName>
</protein>
<dbReference type="Proteomes" id="UP000789702">
    <property type="component" value="Unassembled WGS sequence"/>
</dbReference>
<evidence type="ECO:0000313" key="1">
    <source>
        <dbReference type="EMBL" id="CAG8706095.1"/>
    </source>
</evidence>
<accession>A0ACA9PE17</accession>